<organism evidence="1 2">
    <name type="scientific">Amycolatopsis heterodermiae</name>
    <dbReference type="NCBI Taxonomy" id="3110235"/>
    <lineage>
        <taxon>Bacteria</taxon>
        <taxon>Bacillati</taxon>
        <taxon>Actinomycetota</taxon>
        <taxon>Actinomycetes</taxon>
        <taxon>Pseudonocardiales</taxon>
        <taxon>Pseudonocardiaceae</taxon>
        <taxon>Amycolatopsis</taxon>
    </lineage>
</organism>
<proteinExistence type="predicted"/>
<protein>
    <submittedName>
        <fullName evidence="1">Uncharacterized protein</fullName>
    </submittedName>
</protein>
<reference evidence="1 2" key="1">
    <citation type="submission" date="2023-12" db="EMBL/GenBank/DDBJ databases">
        <title>Amycolatopsis sp. V23-08.</title>
        <authorList>
            <person name="Somphong A."/>
        </authorList>
    </citation>
    <scope>NUCLEOTIDE SEQUENCE [LARGE SCALE GENOMIC DNA]</scope>
    <source>
        <strain evidence="1 2">V23-08</strain>
    </source>
</reference>
<name>A0ABU5RMK4_9PSEU</name>
<sequence>MSCKQAVLSALALLVVPVLVLVCRPVPKTGTPDTLRAEIAAFTGALSASQPYRPPDASERATAARGFADLDSLATKDLAKLGFTVEDLVDPVTRRPYTLVRNEPGTARAWGMFLLDRSAPPSLAVEVPHPAFDLRTELFGLDLWRRTPGAVLMIAGAHRRADGDRADVAHEAGSVFQVVAAGLVGRGLAQVQLHGFDDASAPGYDIVLSPGSGRAGGAAVRLGDDFGKAGFAVCRAWLQVCAGLEGETNVQGRLAETAGTAFLHVEMNRTLRDADASRARAVQALVDAQVGRP</sequence>
<comment type="caution">
    <text evidence="1">The sequence shown here is derived from an EMBL/GenBank/DDBJ whole genome shotgun (WGS) entry which is preliminary data.</text>
</comment>
<evidence type="ECO:0000313" key="2">
    <source>
        <dbReference type="Proteomes" id="UP001304298"/>
    </source>
</evidence>
<dbReference type="Proteomes" id="UP001304298">
    <property type="component" value="Unassembled WGS sequence"/>
</dbReference>
<evidence type="ECO:0000313" key="1">
    <source>
        <dbReference type="EMBL" id="MEA5366730.1"/>
    </source>
</evidence>
<gene>
    <name evidence="1" type="ORF">VA596_44865</name>
</gene>
<keyword evidence="2" id="KW-1185">Reference proteome</keyword>
<accession>A0ABU5RMK4</accession>
<dbReference type="RefSeq" id="WP_323336166.1">
    <property type="nucleotide sequence ID" value="NZ_JAYFSI010000017.1"/>
</dbReference>
<dbReference type="EMBL" id="JAYFSI010000017">
    <property type="protein sequence ID" value="MEA5366730.1"/>
    <property type="molecule type" value="Genomic_DNA"/>
</dbReference>